<dbReference type="SUPFAM" id="SSF55120">
    <property type="entry name" value="Pseudouridine synthase"/>
    <property type="match status" value="1"/>
</dbReference>
<dbReference type="FunFam" id="3.30.2350.10:FF:000011">
    <property type="entry name" value="tRNA pseudouridine synthase B"/>
    <property type="match status" value="1"/>
</dbReference>
<dbReference type="InterPro" id="IPR014780">
    <property type="entry name" value="tRNA_psdUridine_synth_TruB"/>
</dbReference>
<dbReference type="Gene3D" id="3.30.2350.10">
    <property type="entry name" value="Pseudouridine synthase"/>
    <property type="match status" value="1"/>
</dbReference>
<dbReference type="EMBL" id="DXHX01000169">
    <property type="protein sequence ID" value="HIV75738.1"/>
    <property type="molecule type" value="Genomic_DNA"/>
</dbReference>
<comment type="similarity">
    <text evidence="2 5">Belongs to the pseudouridine synthase TruB family. Type 1 subfamily.</text>
</comment>
<keyword evidence="4 5" id="KW-0413">Isomerase</keyword>
<dbReference type="GO" id="GO:0031119">
    <property type="term" value="P:tRNA pseudouridine synthesis"/>
    <property type="evidence" value="ECO:0007669"/>
    <property type="project" value="UniProtKB-UniRule"/>
</dbReference>
<dbReference type="AlphaFoldDB" id="A0A9D1PNF0"/>
<dbReference type="Pfam" id="PF01509">
    <property type="entry name" value="TruB_N"/>
    <property type="match status" value="1"/>
</dbReference>
<protein>
    <recommendedName>
        <fullName evidence="5">tRNA pseudouridine synthase B</fullName>
        <ecNumber evidence="5">5.4.99.25</ecNumber>
    </recommendedName>
    <alternativeName>
        <fullName evidence="5">tRNA pseudouridine(55) synthase</fullName>
        <shortName evidence="5">Psi55 synthase</shortName>
    </alternativeName>
    <alternativeName>
        <fullName evidence="5">tRNA pseudouridylate synthase</fullName>
    </alternativeName>
    <alternativeName>
        <fullName evidence="5">tRNA-uridine isomerase</fullName>
    </alternativeName>
</protein>
<dbReference type="InterPro" id="IPR032819">
    <property type="entry name" value="TruB_C"/>
</dbReference>
<evidence type="ECO:0000256" key="3">
    <source>
        <dbReference type="ARBA" id="ARBA00022694"/>
    </source>
</evidence>
<proteinExistence type="inferred from homology"/>
<dbReference type="Proteomes" id="UP000823937">
    <property type="component" value="Unassembled WGS sequence"/>
</dbReference>
<dbReference type="HAMAP" id="MF_01080">
    <property type="entry name" value="TruB_bact"/>
    <property type="match status" value="1"/>
</dbReference>
<evidence type="ECO:0000313" key="9">
    <source>
        <dbReference type="Proteomes" id="UP000823937"/>
    </source>
</evidence>
<feature type="domain" description="Pseudouridine synthase II N-terminal" evidence="6">
    <location>
        <begin position="23"/>
        <end position="175"/>
    </location>
</feature>
<reference evidence="8" key="1">
    <citation type="journal article" date="2021" name="PeerJ">
        <title>Extensive microbial diversity within the chicken gut microbiome revealed by metagenomics and culture.</title>
        <authorList>
            <person name="Gilroy R."/>
            <person name="Ravi A."/>
            <person name="Getino M."/>
            <person name="Pursley I."/>
            <person name="Horton D.L."/>
            <person name="Alikhan N.F."/>
            <person name="Baker D."/>
            <person name="Gharbi K."/>
            <person name="Hall N."/>
            <person name="Watson M."/>
            <person name="Adriaenssens E.M."/>
            <person name="Foster-Nyarko E."/>
            <person name="Jarju S."/>
            <person name="Secka A."/>
            <person name="Antonio M."/>
            <person name="Oren A."/>
            <person name="Chaudhuri R.R."/>
            <person name="La Ragione R."/>
            <person name="Hildebrand F."/>
            <person name="Pallen M.J."/>
        </authorList>
    </citation>
    <scope>NUCLEOTIDE SEQUENCE</scope>
    <source>
        <strain evidence="8">CHK169-2315</strain>
    </source>
</reference>
<name>A0A9D1PNF0_9BACI</name>
<dbReference type="PANTHER" id="PTHR13767:SF2">
    <property type="entry name" value="PSEUDOURIDYLATE SYNTHASE TRUB1"/>
    <property type="match status" value="1"/>
</dbReference>
<evidence type="ECO:0000256" key="1">
    <source>
        <dbReference type="ARBA" id="ARBA00000385"/>
    </source>
</evidence>
<dbReference type="GO" id="GO:0160148">
    <property type="term" value="F:tRNA pseudouridine(55) synthase activity"/>
    <property type="evidence" value="ECO:0007669"/>
    <property type="project" value="UniProtKB-EC"/>
</dbReference>
<dbReference type="EC" id="5.4.99.25" evidence="5"/>
<comment type="catalytic activity">
    <reaction evidence="1 5">
        <text>uridine(55) in tRNA = pseudouridine(55) in tRNA</text>
        <dbReference type="Rhea" id="RHEA:42532"/>
        <dbReference type="Rhea" id="RHEA-COMP:10101"/>
        <dbReference type="Rhea" id="RHEA-COMP:10102"/>
        <dbReference type="ChEBI" id="CHEBI:65314"/>
        <dbReference type="ChEBI" id="CHEBI:65315"/>
        <dbReference type="EC" id="5.4.99.25"/>
    </reaction>
</comment>
<dbReference type="CDD" id="cd02573">
    <property type="entry name" value="PseudoU_synth_EcTruB"/>
    <property type="match status" value="1"/>
</dbReference>
<sequence>MHGIIPLYKPKGMTSHDCVMKIRRMLQTKKVGHTGTLDPSVEGVLPICVGEATKIISFLLPLHKQYIADVFLGRSTTTEDADGETVEEKTLDSVPTEEEIRQVLASFTGEIIQIPPMYSAIKVNGKKLYEYARENIEIERPERKVMIYNIEHLHSNGLITNPFRIKVTCSKGTYIRTLSVDIGKALGYPAHMSFLKRMETDGFHLDETITFEEIERKIDENNIPSMLLPVEKAVRHLYHYSVDEKMKDRVLQGQKFPKPSDIMTNDPFAMMYEQKLLAIYEIHPNHPNLIKPVRVFNLHK</sequence>
<dbReference type="GO" id="GO:1990481">
    <property type="term" value="P:mRNA pseudouridine synthesis"/>
    <property type="evidence" value="ECO:0007669"/>
    <property type="project" value="TreeGrafter"/>
</dbReference>
<reference evidence="8" key="2">
    <citation type="submission" date="2021-04" db="EMBL/GenBank/DDBJ databases">
        <authorList>
            <person name="Gilroy R."/>
        </authorList>
    </citation>
    <scope>NUCLEOTIDE SEQUENCE</scope>
    <source>
        <strain evidence="8">CHK169-2315</strain>
    </source>
</reference>
<dbReference type="PANTHER" id="PTHR13767">
    <property type="entry name" value="TRNA-PSEUDOURIDINE SYNTHASE"/>
    <property type="match status" value="1"/>
</dbReference>
<organism evidence="8 9">
    <name type="scientific">Candidatus Pseudogracilibacillus intestinigallinarum</name>
    <dbReference type="NCBI Taxonomy" id="2838742"/>
    <lineage>
        <taxon>Bacteria</taxon>
        <taxon>Bacillati</taxon>
        <taxon>Bacillota</taxon>
        <taxon>Bacilli</taxon>
        <taxon>Bacillales</taxon>
        <taxon>Bacillaceae</taxon>
        <taxon>Pseudogracilibacillus</taxon>
    </lineage>
</organism>
<accession>A0A9D1PNF0</accession>
<gene>
    <name evidence="5 8" type="primary">truB</name>
    <name evidence="8" type="ORF">H9895_11745</name>
</gene>
<evidence type="ECO:0000256" key="4">
    <source>
        <dbReference type="ARBA" id="ARBA00023235"/>
    </source>
</evidence>
<dbReference type="NCBIfam" id="TIGR00431">
    <property type="entry name" value="TruB"/>
    <property type="match status" value="1"/>
</dbReference>
<comment type="function">
    <text evidence="5">Responsible for synthesis of pseudouridine from uracil-55 in the psi GC loop of transfer RNAs.</text>
</comment>
<evidence type="ECO:0000259" key="7">
    <source>
        <dbReference type="Pfam" id="PF16198"/>
    </source>
</evidence>
<dbReference type="GO" id="GO:0003723">
    <property type="term" value="F:RNA binding"/>
    <property type="evidence" value="ECO:0007669"/>
    <property type="project" value="InterPro"/>
</dbReference>
<comment type="caution">
    <text evidence="8">The sequence shown here is derived from an EMBL/GenBank/DDBJ whole genome shotgun (WGS) entry which is preliminary data.</text>
</comment>
<evidence type="ECO:0000313" key="8">
    <source>
        <dbReference type="EMBL" id="HIV75738.1"/>
    </source>
</evidence>
<feature type="domain" description="tRNA pseudouridylate synthase B C-terminal" evidence="7">
    <location>
        <begin position="176"/>
        <end position="234"/>
    </location>
</feature>
<keyword evidence="3 5" id="KW-0819">tRNA processing</keyword>
<feature type="active site" description="Nucleophile" evidence="5">
    <location>
        <position position="38"/>
    </location>
</feature>
<dbReference type="InterPro" id="IPR002501">
    <property type="entry name" value="PsdUridine_synth_N"/>
</dbReference>
<evidence type="ECO:0000256" key="5">
    <source>
        <dbReference type="HAMAP-Rule" id="MF_01080"/>
    </source>
</evidence>
<evidence type="ECO:0000259" key="6">
    <source>
        <dbReference type="Pfam" id="PF01509"/>
    </source>
</evidence>
<dbReference type="InterPro" id="IPR020103">
    <property type="entry name" value="PsdUridine_synth_cat_dom_sf"/>
</dbReference>
<evidence type="ECO:0000256" key="2">
    <source>
        <dbReference type="ARBA" id="ARBA00005642"/>
    </source>
</evidence>
<dbReference type="Pfam" id="PF16198">
    <property type="entry name" value="TruB_C_2"/>
    <property type="match status" value="1"/>
</dbReference>